<dbReference type="EMBL" id="CP040986">
    <property type="protein sequence ID" value="QDD13443.1"/>
    <property type="molecule type" value="Genomic_DNA"/>
</dbReference>
<dbReference type="AlphaFoldDB" id="A0AAE6FSW7"/>
<dbReference type="GO" id="GO:1904680">
    <property type="term" value="F:peptide transmembrane transporter activity"/>
    <property type="evidence" value="ECO:0007669"/>
    <property type="project" value="TreeGrafter"/>
</dbReference>
<keyword evidence="6" id="KW-1185">Reference proteome</keyword>
<dbReference type="RefSeq" id="WP_139883190.1">
    <property type="nucleotide sequence ID" value="NZ_CP040986.1"/>
</dbReference>
<dbReference type="PROSITE" id="PS01040">
    <property type="entry name" value="SBP_BACTERIAL_5"/>
    <property type="match status" value="1"/>
</dbReference>
<comment type="similarity">
    <text evidence="1">Belongs to the bacterial solute-binding protein 5 family.</text>
</comment>
<name>A0AAE6FSW7_9PROT</name>
<dbReference type="KEGG" id="mrk:FIT61_03095"/>
<evidence type="ECO:0000313" key="6">
    <source>
        <dbReference type="Proteomes" id="UP000312102"/>
    </source>
</evidence>
<dbReference type="Proteomes" id="UP000312102">
    <property type="component" value="Chromosome"/>
</dbReference>
<evidence type="ECO:0000313" key="5">
    <source>
        <dbReference type="EMBL" id="QDD13443.1"/>
    </source>
</evidence>
<dbReference type="InterPro" id="IPR039424">
    <property type="entry name" value="SBP_5"/>
</dbReference>
<evidence type="ECO:0000256" key="1">
    <source>
        <dbReference type="ARBA" id="ARBA00005695"/>
    </source>
</evidence>
<evidence type="ECO:0000256" key="2">
    <source>
        <dbReference type="ARBA" id="ARBA00022448"/>
    </source>
</evidence>
<dbReference type="InterPro" id="IPR030678">
    <property type="entry name" value="Peptide/Ni-bd"/>
</dbReference>
<dbReference type="Pfam" id="PF00496">
    <property type="entry name" value="SBP_bac_5"/>
    <property type="match status" value="1"/>
</dbReference>
<gene>
    <name evidence="5" type="ORF">FIT61_03095</name>
</gene>
<dbReference type="CDD" id="cd08514">
    <property type="entry name" value="PBP2_AppA_like"/>
    <property type="match status" value="1"/>
</dbReference>
<dbReference type="FunFam" id="3.10.105.10:FF:000006">
    <property type="entry name" value="Peptide ABC transporter substrate-binding protein"/>
    <property type="match status" value="1"/>
</dbReference>
<reference evidence="5 6" key="1">
    <citation type="journal article" date="2019" name="ISME J.">
        <title>Evolution in action: habitat transition from sediment to the pelagial leads to genome streamlining in Methylophilaceae.</title>
        <authorList>
            <person name="Salcher M."/>
            <person name="Schaefle D."/>
            <person name="Kaspar M."/>
            <person name="Neuenschwander S.M."/>
            <person name="Ghai R."/>
        </authorList>
    </citation>
    <scope>NUCLEOTIDE SEQUENCE [LARGE SCALE GENOMIC DNA]</scope>
    <source>
        <strain evidence="5 6">MMS-RI-1</strain>
    </source>
</reference>
<accession>A0AAE6FSW7</accession>
<organism evidence="5 6">
    <name type="scientific">Candidatus Methylopumilus rimovensis</name>
    <dbReference type="NCBI Taxonomy" id="2588535"/>
    <lineage>
        <taxon>Bacteria</taxon>
        <taxon>Pseudomonadati</taxon>
        <taxon>Pseudomonadota</taxon>
        <taxon>Betaproteobacteria</taxon>
        <taxon>Nitrosomonadales</taxon>
        <taxon>Methylophilaceae</taxon>
        <taxon>Candidatus Methylopumilus</taxon>
    </lineage>
</organism>
<dbReference type="SUPFAM" id="SSF53850">
    <property type="entry name" value="Periplasmic binding protein-like II"/>
    <property type="match status" value="1"/>
</dbReference>
<dbReference type="InterPro" id="IPR000914">
    <property type="entry name" value="SBP_5_dom"/>
</dbReference>
<dbReference type="PANTHER" id="PTHR30290:SF38">
    <property type="entry name" value="D,D-DIPEPTIDE-BINDING PERIPLASMIC PROTEIN DDPA-RELATED"/>
    <property type="match status" value="1"/>
</dbReference>
<dbReference type="GO" id="GO:0043190">
    <property type="term" value="C:ATP-binding cassette (ABC) transporter complex"/>
    <property type="evidence" value="ECO:0007669"/>
    <property type="project" value="InterPro"/>
</dbReference>
<dbReference type="PIRSF" id="PIRSF002741">
    <property type="entry name" value="MppA"/>
    <property type="match status" value="1"/>
</dbReference>
<sequence>MFSKYIFLFLFLFNLTSCSSKKETVYNYEGSFHSEKGGMLIDAMSGEPSNLISMIAGDSASSAISGNIFNKLIKYDKNLELAPELADKWTISDDQKTITFYLKRNLKWADGHSLTSEDVLYTWKLVTDEKTRTPYGSDYKLVDEAEAPDPYTFRIHYTKAYAPALDSWASLQILPKHILKDEDINQTFFSRKPTGSSYYKLTQWINGEKLTLEASPSSVMGEPNINQLTSRFIPDTSSQFLELIADNIDLMNINPIQFARVIPSRPDLKNKLALYKELGNSYTYLGFNLKHSPFNDIKVRQAINYALDKQEIIDGVLLGLGEPVASPYKPGTRWSDKNLRPYSYDKNQALKLLHEAGFNDSNHDGILEKDGKPFTFEILTNQNKQREMTAVLIQRRLKDIGIDVKIRVIEWASFVNQFIKTGDFDAVILGWSLSLDPDQYNIWHSSQQKPGQFNFIGYNNKDVDQLLEEGRTELNADKREKIYHAFSKILLKESPVIYLYAGYGLTAMNKRIRGIESPAPPAGISYNSYEWFIPSVLRRNEITP</sequence>
<evidence type="ECO:0000259" key="4">
    <source>
        <dbReference type="Pfam" id="PF00496"/>
    </source>
</evidence>
<keyword evidence="3" id="KW-0732">Signal</keyword>
<evidence type="ECO:0000256" key="3">
    <source>
        <dbReference type="ARBA" id="ARBA00022729"/>
    </source>
</evidence>
<proteinExistence type="inferred from homology"/>
<dbReference type="Gene3D" id="3.40.190.10">
    <property type="entry name" value="Periplasmic binding protein-like II"/>
    <property type="match status" value="1"/>
</dbReference>
<dbReference type="GO" id="GO:0015833">
    <property type="term" value="P:peptide transport"/>
    <property type="evidence" value="ECO:0007669"/>
    <property type="project" value="TreeGrafter"/>
</dbReference>
<dbReference type="Gene3D" id="3.90.76.10">
    <property type="entry name" value="Dipeptide-binding Protein, Domain 1"/>
    <property type="match status" value="1"/>
</dbReference>
<dbReference type="GO" id="GO:0030288">
    <property type="term" value="C:outer membrane-bounded periplasmic space"/>
    <property type="evidence" value="ECO:0007669"/>
    <property type="project" value="UniProtKB-ARBA"/>
</dbReference>
<keyword evidence="2" id="KW-0813">Transport</keyword>
<protein>
    <submittedName>
        <fullName evidence="5">Peptide-binding protein</fullName>
    </submittedName>
</protein>
<dbReference type="InterPro" id="IPR023765">
    <property type="entry name" value="SBP_5_CS"/>
</dbReference>
<dbReference type="Gene3D" id="3.10.105.10">
    <property type="entry name" value="Dipeptide-binding Protein, Domain 3"/>
    <property type="match status" value="1"/>
</dbReference>
<feature type="domain" description="Solute-binding protein family 5" evidence="4">
    <location>
        <begin position="80"/>
        <end position="446"/>
    </location>
</feature>
<dbReference type="PANTHER" id="PTHR30290">
    <property type="entry name" value="PERIPLASMIC BINDING COMPONENT OF ABC TRANSPORTER"/>
    <property type="match status" value="1"/>
</dbReference>